<feature type="transmembrane region" description="Helical" evidence="1">
    <location>
        <begin position="185"/>
        <end position="206"/>
    </location>
</feature>
<reference evidence="2" key="1">
    <citation type="submission" date="2015-09" db="EMBL/GenBank/DDBJ databases">
        <title>Draft Genome Sequences of Two Novel Amoeba-resistant Intranuclear Bacteria, Candidatus Berkiella cookevillensis and Candidatus Berkiella aquae.</title>
        <authorList>
            <person name="Mehari Y.T."/>
            <person name="Arivett B.A."/>
            <person name="Farone A.L."/>
            <person name="Gunderson J.H."/>
            <person name="Farone M.B."/>
        </authorList>
    </citation>
    <scope>NUCLEOTIDE SEQUENCE [LARGE SCALE GENOMIC DNA]</scope>
    <source>
        <strain evidence="2">CC99</strain>
    </source>
</reference>
<evidence type="ECO:0000313" key="2">
    <source>
        <dbReference type="EMBL" id="KRG18628.1"/>
    </source>
</evidence>
<dbReference type="Proteomes" id="UP000051494">
    <property type="component" value="Unassembled WGS sequence"/>
</dbReference>
<dbReference type="EMBL" id="LKHV02000001">
    <property type="protein sequence ID" value="MCS5707795.1"/>
    <property type="molecule type" value="Genomic_DNA"/>
</dbReference>
<organism evidence="2">
    <name type="scientific">Candidatus Berkiella cookevillensis</name>
    <dbReference type="NCBI Taxonomy" id="437022"/>
    <lineage>
        <taxon>Bacteria</taxon>
        <taxon>Pseudomonadati</taxon>
        <taxon>Pseudomonadota</taxon>
        <taxon>Gammaproteobacteria</taxon>
        <taxon>Candidatus Berkiellales</taxon>
        <taxon>Candidatus Berkiellaceae</taxon>
        <taxon>Candidatus Berkiella</taxon>
    </lineage>
</organism>
<sequence length="317" mass="36640">MPFNLDLARVTTEFTITEQDNAQTNPADRIALVNALLENKNLLKINNLGNGFDEQARKRLDMHLTSNSRALLDHTQIEVIFYGNDNTKKTRKNNFRFDDPAFYNAKKIIFLKFRLSEGVSEADLKLATLKSFMLKELLKCRHLQDCYFWGLINKPTPFLNHQQENLLARIIYRNKRYLSKYKFDWPLWTGIVFGVVGLSTLFLPGFGILKGLLSAVVLFVGGVNVGATISYFRERFLFKVGYNKLQELKENKIPNDESIKECLIVGQNAKHWKGYFNSFLNWKSYSPQNYSAYAAGLYAGVHRLKDQEEAIKKFRPN</sequence>
<dbReference type="AlphaFoldDB" id="A0A0Q9YPD1"/>
<evidence type="ECO:0000313" key="3">
    <source>
        <dbReference type="EMBL" id="MCS5707795.1"/>
    </source>
</evidence>
<keyword evidence="1" id="KW-0812">Transmembrane</keyword>
<dbReference type="OrthoDB" id="9810361at2"/>
<dbReference type="RefSeq" id="WP_057624606.1">
    <property type="nucleotide sequence ID" value="NZ_LKHV02000001.1"/>
</dbReference>
<keyword evidence="4" id="KW-1185">Reference proteome</keyword>
<keyword evidence="1" id="KW-0472">Membrane</keyword>
<proteinExistence type="predicted"/>
<reference evidence="3" key="2">
    <citation type="journal article" date="2016" name="Genome Announc.">
        <title>Draft Genome Sequences of Two Novel Amoeba-Resistant Intranuclear Bacteria, 'Candidatus Berkiella cookevillensis' and 'Candidatus Berkiella aquae'.</title>
        <authorList>
            <person name="Mehari Y.T."/>
            <person name="Arivett B.A."/>
            <person name="Farone A.L."/>
            <person name="Gunderson J.H."/>
            <person name="Farone M.B."/>
        </authorList>
    </citation>
    <scope>NUCLEOTIDE SEQUENCE</scope>
    <source>
        <strain evidence="3">CC99</strain>
    </source>
</reference>
<feature type="transmembrane region" description="Helical" evidence="1">
    <location>
        <begin position="212"/>
        <end position="232"/>
    </location>
</feature>
<protein>
    <submittedName>
        <fullName evidence="2">Uncharacterized protein</fullName>
    </submittedName>
</protein>
<keyword evidence="1" id="KW-1133">Transmembrane helix</keyword>
<comment type="caution">
    <text evidence="2">The sequence shown here is derived from an EMBL/GenBank/DDBJ whole genome shotgun (WGS) entry which is preliminary data.</text>
</comment>
<dbReference type="EMBL" id="LKHV01000006">
    <property type="protein sequence ID" value="KRG18628.1"/>
    <property type="molecule type" value="Genomic_DNA"/>
</dbReference>
<name>A0A0Q9YPD1_9GAMM</name>
<reference evidence="3" key="3">
    <citation type="submission" date="2021-06" db="EMBL/GenBank/DDBJ databases">
        <title>Genomic Description and Analysis of Intracellular Bacteria, Candidatus Berkiella cookevillensis and Candidatus Berkiella aquae.</title>
        <authorList>
            <person name="Kidane D.T."/>
            <person name="Mehari Y.T."/>
            <person name="Rice F.C."/>
            <person name="Arivett B.A."/>
            <person name="Farone A.L."/>
            <person name="Berk S.G."/>
            <person name="Farone M.B."/>
        </authorList>
    </citation>
    <scope>NUCLEOTIDE SEQUENCE</scope>
    <source>
        <strain evidence="3">CC99</strain>
    </source>
</reference>
<evidence type="ECO:0000313" key="4">
    <source>
        <dbReference type="Proteomes" id="UP000051494"/>
    </source>
</evidence>
<gene>
    <name evidence="3" type="ORF">CC99x_002640</name>
    <name evidence="2" type="ORF">CC99x_01515</name>
</gene>
<accession>A0A0Q9YPD1</accession>
<evidence type="ECO:0000256" key="1">
    <source>
        <dbReference type="SAM" id="Phobius"/>
    </source>
</evidence>